<dbReference type="Gene3D" id="3.40.50.10320">
    <property type="entry name" value="LmbE-like"/>
    <property type="match status" value="1"/>
</dbReference>
<dbReference type="RefSeq" id="WP_016875916.1">
    <property type="nucleotide sequence ID" value="NZ_AJLN01000094.1"/>
</dbReference>
<evidence type="ECO:0000313" key="1">
    <source>
        <dbReference type="EMBL" id="RUR76287.1"/>
    </source>
</evidence>
<sequence length="222" mass="25040">MSNKILVIAPHPDDEVLGVGGTIARFAAEGAEVYVAIVTKGCPPDYSEEMTQKGRQEALAAHHVLGVKETIFLSFPAARLDTVPHRDVNRQIFELIKKFQPDTLFIPFYGDIHMDHQRVFLSSLVAARPNNPYAPKTIYAYETLSETNWHAPYLTINFVPNVFVDISPYLETKLEAMQMYASQIRPFPDERSEETLRALATLRGSTVNHFAAEAFYLVRQVV</sequence>
<dbReference type="Proteomes" id="UP000268857">
    <property type="component" value="Unassembled WGS sequence"/>
</dbReference>
<reference evidence="1 2" key="1">
    <citation type="journal article" date="2019" name="Genome Biol. Evol.">
        <title>Day and night: Metabolic profiles and evolutionary relationships of six axenic non-marine cyanobacteria.</title>
        <authorList>
            <person name="Will S.E."/>
            <person name="Henke P."/>
            <person name="Boedeker C."/>
            <person name="Huang S."/>
            <person name="Brinkmann H."/>
            <person name="Rohde M."/>
            <person name="Jarek M."/>
            <person name="Friedl T."/>
            <person name="Seufert S."/>
            <person name="Schumacher M."/>
            <person name="Overmann J."/>
            <person name="Neumann-Schaal M."/>
            <person name="Petersen J."/>
        </authorList>
    </citation>
    <scope>NUCLEOTIDE SEQUENCE [LARGE SCALE GENOMIC DNA]</scope>
    <source>
        <strain evidence="1 2">PCC 6912</strain>
    </source>
</reference>
<dbReference type="InterPro" id="IPR024078">
    <property type="entry name" value="LmbE-like_dom_sf"/>
</dbReference>
<evidence type="ECO:0000313" key="2">
    <source>
        <dbReference type="Proteomes" id="UP000268857"/>
    </source>
</evidence>
<comment type="caution">
    <text evidence="1">The sequence shown here is derived from an EMBL/GenBank/DDBJ whole genome shotgun (WGS) entry which is preliminary data.</text>
</comment>
<proteinExistence type="predicted"/>
<dbReference type="PANTHER" id="PTHR12993:SF11">
    <property type="entry name" value="N-ACETYLGLUCOSAMINYL-PHOSPHATIDYLINOSITOL DE-N-ACETYLASE"/>
    <property type="match status" value="1"/>
</dbReference>
<keyword evidence="2" id="KW-1185">Reference proteome</keyword>
<dbReference type="SUPFAM" id="SSF102588">
    <property type="entry name" value="LmbE-like"/>
    <property type="match status" value="1"/>
</dbReference>
<name>A0A3S1FE21_CHLFR</name>
<dbReference type="Pfam" id="PF02585">
    <property type="entry name" value="PIG-L"/>
    <property type="match status" value="1"/>
</dbReference>
<dbReference type="GO" id="GO:0016811">
    <property type="term" value="F:hydrolase activity, acting on carbon-nitrogen (but not peptide) bonds, in linear amides"/>
    <property type="evidence" value="ECO:0007669"/>
    <property type="project" value="TreeGrafter"/>
</dbReference>
<dbReference type="InterPro" id="IPR003737">
    <property type="entry name" value="GlcNAc_PI_deacetylase-related"/>
</dbReference>
<protein>
    <submittedName>
        <fullName evidence="1">LmbE family protein</fullName>
    </submittedName>
</protein>
<dbReference type="PANTHER" id="PTHR12993">
    <property type="entry name" value="N-ACETYLGLUCOSAMINYL-PHOSPHATIDYLINOSITOL DE-N-ACETYLASE-RELATED"/>
    <property type="match status" value="1"/>
</dbReference>
<organism evidence="1 2">
    <name type="scientific">Chlorogloeopsis fritschii PCC 6912</name>
    <dbReference type="NCBI Taxonomy" id="211165"/>
    <lineage>
        <taxon>Bacteria</taxon>
        <taxon>Bacillati</taxon>
        <taxon>Cyanobacteriota</taxon>
        <taxon>Cyanophyceae</taxon>
        <taxon>Nostocales</taxon>
        <taxon>Chlorogloeopsidaceae</taxon>
        <taxon>Chlorogloeopsis</taxon>
    </lineage>
</organism>
<dbReference type="EMBL" id="RSCJ01000021">
    <property type="protein sequence ID" value="RUR76287.1"/>
    <property type="molecule type" value="Genomic_DNA"/>
</dbReference>
<dbReference type="OrthoDB" id="9790023at2"/>
<accession>A0A3S1FE21</accession>
<dbReference type="STRING" id="211165.GCA_000317285_03521"/>
<dbReference type="AlphaFoldDB" id="A0A3S1FE21"/>
<gene>
    <name evidence="1" type="ORF">PCC6912_44590</name>
</gene>